<dbReference type="OMA" id="CTACYLD"/>
<keyword evidence="2" id="KW-1185">Reference proteome</keyword>
<organism evidence="1 2">
    <name type="scientific">Eutypa lata (strain UCR-EL1)</name>
    <name type="common">Grapevine dieback disease fungus</name>
    <name type="synonym">Eutypa armeniacae</name>
    <dbReference type="NCBI Taxonomy" id="1287681"/>
    <lineage>
        <taxon>Eukaryota</taxon>
        <taxon>Fungi</taxon>
        <taxon>Dikarya</taxon>
        <taxon>Ascomycota</taxon>
        <taxon>Pezizomycotina</taxon>
        <taxon>Sordariomycetes</taxon>
        <taxon>Xylariomycetidae</taxon>
        <taxon>Xylariales</taxon>
        <taxon>Diatrypaceae</taxon>
        <taxon>Eutypa</taxon>
    </lineage>
</organism>
<sequence length="494" mass="55533">MRFRPTIPNCRGTDGVKAEAGIEWYKARGTDIPHFVCCRACYEDVVLASPGLSACFERAPPQPQDPKAIWSCDMAIPYIAKEYEGRGKLNDGRGDWIGFATEAKARMSLQPCPGIKPASTWRRPWFVPTVPGLEGRVVACAACYCDHVAHTGEEPRWRQAAELSKETGRRVRCDLGAFNVRILMGRCHDTQDFAPWWRGVAALQTEQFCDEKGIPPDSVSWYTLKRTNPPGFQVCHACYLCVVEPMNLAPFFERKQLDPTGKENVLCCFNITHPRIGRGFLPRLLEAYFTRDTTALGAYATEYASIAPCPREDDAAGKRWFGWRDCTICPECWHEFGRHHAPLADKVELRGDVVEGKTMCEMYSPRMRNLYLECNSNGDGEVAPLLQYSAHRRMVWCQTVLPIRQILFQSRLALSQQKMLNTVSSHYYMKGGLQELFTPSAYSYSQAGLGTFANHDYLQGAQYAAQASGIVANATSGSNTFMVGQLEQKWRAVE</sequence>
<evidence type="ECO:0000313" key="2">
    <source>
        <dbReference type="Proteomes" id="UP000012174"/>
    </source>
</evidence>
<dbReference type="STRING" id="1287681.M7SBE7"/>
<dbReference type="HOGENOM" id="CLU_011640_1_0_1"/>
<name>M7SBE7_EUTLA</name>
<dbReference type="OrthoDB" id="5324692at2759"/>
<reference evidence="2" key="1">
    <citation type="journal article" date="2013" name="Genome Announc.">
        <title>Draft genome sequence of the grapevine dieback fungus Eutypa lata UCR-EL1.</title>
        <authorList>
            <person name="Blanco-Ulate B."/>
            <person name="Rolshausen P.E."/>
            <person name="Cantu D."/>
        </authorList>
    </citation>
    <scope>NUCLEOTIDE SEQUENCE [LARGE SCALE GENOMIC DNA]</scope>
    <source>
        <strain evidence="2">UCR-EL1</strain>
    </source>
</reference>
<gene>
    <name evidence="1" type="ORF">UCREL1_9524</name>
</gene>
<dbReference type="KEGG" id="ela:UCREL1_9524"/>
<evidence type="ECO:0000313" key="1">
    <source>
        <dbReference type="EMBL" id="EMR63509.1"/>
    </source>
</evidence>
<dbReference type="AlphaFoldDB" id="M7SBE7"/>
<dbReference type="EMBL" id="KB707212">
    <property type="protein sequence ID" value="EMR63509.1"/>
    <property type="molecule type" value="Genomic_DNA"/>
</dbReference>
<protein>
    <submittedName>
        <fullName evidence="1">Putative integral membrane protein</fullName>
    </submittedName>
</protein>
<dbReference type="eggNOG" id="ENOG502RFFW">
    <property type="taxonomic scope" value="Eukaryota"/>
</dbReference>
<accession>M7SBE7</accession>
<dbReference type="Proteomes" id="UP000012174">
    <property type="component" value="Unassembled WGS sequence"/>
</dbReference>
<proteinExistence type="predicted"/>